<evidence type="ECO:0000313" key="2">
    <source>
        <dbReference type="EMBL" id="TFK98565.1"/>
    </source>
</evidence>
<protein>
    <submittedName>
        <fullName evidence="2">Uncharacterized protein</fullName>
    </submittedName>
</protein>
<proteinExistence type="predicted"/>
<feature type="region of interest" description="Disordered" evidence="1">
    <location>
        <begin position="112"/>
        <end position="132"/>
    </location>
</feature>
<gene>
    <name evidence="2" type="ORF">BDV98DRAFT_572892</name>
</gene>
<evidence type="ECO:0000256" key="1">
    <source>
        <dbReference type="SAM" id="MobiDB-lite"/>
    </source>
</evidence>
<keyword evidence="3" id="KW-1185">Reference proteome</keyword>
<name>A0A5C3Q926_9AGAR</name>
<dbReference type="Proteomes" id="UP000305067">
    <property type="component" value="Unassembled WGS sequence"/>
</dbReference>
<evidence type="ECO:0000313" key="3">
    <source>
        <dbReference type="Proteomes" id="UP000305067"/>
    </source>
</evidence>
<organism evidence="2 3">
    <name type="scientific">Pterulicium gracile</name>
    <dbReference type="NCBI Taxonomy" id="1884261"/>
    <lineage>
        <taxon>Eukaryota</taxon>
        <taxon>Fungi</taxon>
        <taxon>Dikarya</taxon>
        <taxon>Basidiomycota</taxon>
        <taxon>Agaricomycotina</taxon>
        <taxon>Agaricomycetes</taxon>
        <taxon>Agaricomycetidae</taxon>
        <taxon>Agaricales</taxon>
        <taxon>Pleurotineae</taxon>
        <taxon>Pterulaceae</taxon>
        <taxon>Pterulicium</taxon>
    </lineage>
</organism>
<dbReference type="EMBL" id="ML178839">
    <property type="protein sequence ID" value="TFK98565.1"/>
    <property type="molecule type" value="Genomic_DNA"/>
</dbReference>
<dbReference type="AlphaFoldDB" id="A0A5C3Q926"/>
<accession>A0A5C3Q926</accession>
<sequence length="163" mass="18773">MEPTCCSSPHRARLAVARLQHGTANTRPFCPRIPGDFTDQLFAVIDLPSSCMLMIIHDQTDTPYLASFPLEWAALLRRHPGISYLQMASREVGRCRRPRTLYQFFLDRSSGRRSKRDLSNPCTPFHRRKRGHSTEPCTNLFMPRHPLDGRTITHIYELSSEYG</sequence>
<reference evidence="2 3" key="1">
    <citation type="journal article" date="2019" name="Nat. Ecol. Evol.">
        <title>Megaphylogeny resolves global patterns of mushroom evolution.</title>
        <authorList>
            <person name="Varga T."/>
            <person name="Krizsan K."/>
            <person name="Foldi C."/>
            <person name="Dima B."/>
            <person name="Sanchez-Garcia M."/>
            <person name="Sanchez-Ramirez S."/>
            <person name="Szollosi G.J."/>
            <person name="Szarkandi J.G."/>
            <person name="Papp V."/>
            <person name="Albert L."/>
            <person name="Andreopoulos W."/>
            <person name="Angelini C."/>
            <person name="Antonin V."/>
            <person name="Barry K.W."/>
            <person name="Bougher N.L."/>
            <person name="Buchanan P."/>
            <person name="Buyck B."/>
            <person name="Bense V."/>
            <person name="Catcheside P."/>
            <person name="Chovatia M."/>
            <person name="Cooper J."/>
            <person name="Damon W."/>
            <person name="Desjardin D."/>
            <person name="Finy P."/>
            <person name="Geml J."/>
            <person name="Haridas S."/>
            <person name="Hughes K."/>
            <person name="Justo A."/>
            <person name="Karasinski D."/>
            <person name="Kautmanova I."/>
            <person name="Kiss B."/>
            <person name="Kocsube S."/>
            <person name="Kotiranta H."/>
            <person name="LaButti K.M."/>
            <person name="Lechner B.E."/>
            <person name="Liimatainen K."/>
            <person name="Lipzen A."/>
            <person name="Lukacs Z."/>
            <person name="Mihaltcheva S."/>
            <person name="Morgado L.N."/>
            <person name="Niskanen T."/>
            <person name="Noordeloos M.E."/>
            <person name="Ohm R.A."/>
            <person name="Ortiz-Santana B."/>
            <person name="Ovrebo C."/>
            <person name="Racz N."/>
            <person name="Riley R."/>
            <person name="Savchenko A."/>
            <person name="Shiryaev A."/>
            <person name="Soop K."/>
            <person name="Spirin V."/>
            <person name="Szebenyi C."/>
            <person name="Tomsovsky M."/>
            <person name="Tulloss R.E."/>
            <person name="Uehling J."/>
            <person name="Grigoriev I.V."/>
            <person name="Vagvolgyi C."/>
            <person name="Papp T."/>
            <person name="Martin F.M."/>
            <person name="Miettinen O."/>
            <person name="Hibbett D.S."/>
            <person name="Nagy L.G."/>
        </authorList>
    </citation>
    <scope>NUCLEOTIDE SEQUENCE [LARGE SCALE GENOMIC DNA]</scope>
    <source>
        <strain evidence="2 3">CBS 309.79</strain>
    </source>
</reference>